<feature type="region of interest" description="Disordered" evidence="1">
    <location>
        <begin position="166"/>
        <end position="187"/>
    </location>
</feature>
<feature type="compositionally biased region" description="Low complexity" evidence="1">
    <location>
        <begin position="172"/>
        <end position="187"/>
    </location>
</feature>
<sequence length="187" mass="21079">MRPRQLPGVLLPVQYLWTLHKPMGRRGHTSRWSRRRDALPVRIGDIRDDLHSIRAAYAIIILHGVCALAFTSLHGLMFSKTDAQGWRNKLHNAISLCVFPTYPTLLSCFTRPPEAVTMSSHHVLPTELCEKAIDNQCGDTRSLYICCDLVFRNRLSRCPSFRQNRSPYPVRSSALAAPSSAPSLRGT</sequence>
<keyword evidence="4" id="KW-1185">Reference proteome</keyword>
<dbReference type="InParanoid" id="A0A5C3P524"/>
<evidence type="ECO:0000256" key="1">
    <source>
        <dbReference type="SAM" id="MobiDB-lite"/>
    </source>
</evidence>
<name>A0A5C3P524_9APHY</name>
<keyword evidence="2" id="KW-0472">Membrane</keyword>
<organism evidence="3 4">
    <name type="scientific">Polyporus arcularius HHB13444</name>
    <dbReference type="NCBI Taxonomy" id="1314778"/>
    <lineage>
        <taxon>Eukaryota</taxon>
        <taxon>Fungi</taxon>
        <taxon>Dikarya</taxon>
        <taxon>Basidiomycota</taxon>
        <taxon>Agaricomycotina</taxon>
        <taxon>Agaricomycetes</taxon>
        <taxon>Polyporales</taxon>
        <taxon>Polyporaceae</taxon>
        <taxon>Polyporus</taxon>
    </lineage>
</organism>
<proteinExistence type="predicted"/>
<evidence type="ECO:0000313" key="4">
    <source>
        <dbReference type="Proteomes" id="UP000308197"/>
    </source>
</evidence>
<keyword evidence="2" id="KW-1133">Transmembrane helix</keyword>
<dbReference type="Proteomes" id="UP000308197">
    <property type="component" value="Unassembled WGS sequence"/>
</dbReference>
<protein>
    <submittedName>
        <fullName evidence="3">Uncharacterized protein</fullName>
    </submittedName>
</protein>
<feature type="transmembrane region" description="Helical" evidence="2">
    <location>
        <begin position="55"/>
        <end position="78"/>
    </location>
</feature>
<gene>
    <name evidence="3" type="ORF">K466DRAFT_213953</name>
</gene>
<reference evidence="3 4" key="1">
    <citation type="journal article" date="2019" name="Nat. Ecol. Evol.">
        <title>Megaphylogeny resolves global patterns of mushroom evolution.</title>
        <authorList>
            <person name="Varga T."/>
            <person name="Krizsan K."/>
            <person name="Foldi C."/>
            <person name="Dima B."/>
            <person name="Sanchez-Garcia M."/>
            <person name="Sanchez-Ramirez S."/>
            <person name="Szollosi G.J."/>
            <person name="Szarkandi J.G."/>
            <person name="Papp V."/>
            <person name="Albert L."/>
            <person name="Andreopoulos W."/>
            <person name="Angelini C."/>
            <person name="Antonin V."/>
            <person name="Barry K.W."/>
            <person name="Bougher N.L."/>
            <person name="Buchanan P."/>
            <person name="Buyck B."/>
            <person name="Bense V."/>
            <person name="Catcheside P."/>
            <person name="Chovatia M."/>
            <person name="Cooper J."/>
            <person name="Damon W."/>
            <person name="Desjardin D."/>
            <person name="Finy P."/>
            <person name="Geml J."/>
            <person name="Haridas S."/>
            <person name="Hughes K."/>
            <person name="Justo A."/>
            <person name="Karasinski D."/>
            <person name="Kautmanova I."/>
            <person name="Kiss B."/>
            <person name="Kocsube S."/>
            <person name="Kotiranta H."/>
            <person name="LaButti K.M."/>
            <person name="Lechner B.E."/>
            <person name="Liimatainen K."/>
            <person name="Lipzen A."/>
            <person name="Lukacs Z."/>
            <person name="Mihaltcheva S."/>
            <person name="Morgado L.N."/>
            <person name="Niskanen T."/>
            <person name="Noordeloos M.E."/>
            <person name="Ohm R.A."/>
            <person name="Ortiz-Santana B."/>
            <person name="Ovrebo C."/>
            <person name="Racz N."/>
            <person name="Riley R."/>
            <person name="Savchenko A."/>
            <person name="Shiryaev A."/>
            <person name="Soop K."/>
            <person name="Spirin V."/>
            <person name="Szebenyi C."/>
            <person name="Tomsovsky M."/>
            <person name="Tulloss R.E."/>
            <person name="Uehling J."/>
            <person name="Grigoriev I.V."/>
            <person name="Vagvolgyi C."/>
            <person name="Papp T."/>
            <person name="Martin F.M."/>
            <person name="Miettinen O."/>
            <person name="Hibbett D.S."/>
            <person name="Nagy L.G."/>
        </authorList>
    </citation>
    <scope>NUCLEOTIDE SEQUENCE [LARGE SCALE GENOMIC DNA]</scope>
    <source>
        <strain evidence="3 4">HHB13444</strain>
    </source>
</reference>
<accession>A0A5C3P524</accession>
<evidence type="ECO:0000256" key="2">
    <source>
        <dbReference type="SAM" id="Phobius"/>
    </source>
</evidence>
<dbReference type="EMBL" id="ML211295">
    <property type="protein sequence ID" value="TFK84756.1"/>
    <property type="molecule type" value="Genomic_DNA"/>
</dbReference>
<evidence type="ECO:0000313" key="3">
    <source>
        <dbReference type="EMBL" id="TFK84756.1"/>
    </source>
</evidence>
<keyword evidence="2" id="KW-0812">Transmembrane</keyword>
<dbReference type="AlphaFoldDB" id="A0A5C3P524"/>